<dbReference type="CDD" id="cd07197">
    <property type="entry name" value="nitrilase"/>
    <property type="match status" value="1"/>
</dbReference>
<dbReference type="PROSITE" id="PS50263">
    <property type="entry name" value="CN_HYDROLASE"/>
    <property type="match status" value="1"/>
</dbReference>
<evidence type="ECO:0000256" key="1">
    <source>
        <dbReference type="ARBA" id="ARBA00022801"/>
    </source>
</evidence>
<dbReference type="GO" id="GO:0016811">
    <property type="term" value="F:hydrolase activity, acting on carbon-nitrogen (but not peptide) bonds, in linear amides"/>
    <property type="evidence" value="ECO:0007669"/>
    <property type="project" value="TreeGrafter"/>
</dbReference>
<dbReference type="InterPro" id="IPR050345">
    <property type="entry name" value="Aliph_Amidase/BUP"/>
</dbReference>
<dbReference type="SUPFAM" id="SSF56317">
    <property type="entry name" value="Carbon-nitrogen hydrolase"/>
    <property type="match status" value="1"/>
</dbReference>
<evidence type="ECO:0000313" key="3">
    <source>
        <dbReference type="EMBL" id="OGN09578.1"/>
    </source>
</evidence>
<dbReference type="PANTHER" id="PTHR43674">
    <property type="entry name" value="NITRILASE C965.09-RELATED"/>
    <property type="match status" value="1"/>
</dbReference>
<organism evidence="3 4">
    <name type="scientific">Candidatus Yanofskybacteria bacterium RIFCSPHIGHO2_02_FULL_41_11</name>
    <dbReference type="NCBI Taxonomy" id="1802675"/>
    <lineage>
        <taxon>Bacteria</taxon>
        <taxon>Candidatus Yanofskyibacteriota</taxon>
    </lineage>
</organism>
<evidence type="ECO:0000313" key="4">
    <source>
        <dbReference type="Proteomes" id="UP000177167"/>
    </source>
</evidence>
<feature type="domain" description="CN hydrolase" evidence="2">
    <location>
        <begin position="1"/>
        <end position="214"/>
    </location>
</feature>
<name>A0A1F8FAH0_9BACT</name>
<keyword evidence="1" id="KW-0378">Hydrolase</keyword>
<dbReference type="Pfam" id="PF00795">
    <property type="entry name" value="CN_hydrolase"/>
    <property type="match status" value="1"/>
</dbReference>
<dbReference type="InterPro" id="IPR036526">
    <property type="entry name" value="C-N_Hydrolase_sf"/>
</dbReference>
<proteinExistence type="predicted"/>
<protein>
    <recommendedName>
        <fullName evidence="2">CN hydrolase domain-containing protein</fullName>
    </recommendedName>
</protein>
<evidence type="ECO:0000259" key="2">
    <source>
        <dbReference type="PROSITE" id="PS50263"/>
    </source>
</evidence>
<dbReference type="PANTHER" id="PTHR43674:SF2">
    <property type="entry name" value="BETA-UREIDOPROPIONASE"/>
    <property type="match status" value="1"/>
</dbReference>
<dbReference type="InterPro" id="IPR003010">
    <property type="entry name" value="C-N_Hydrolase"/>
</dbReference>
<dbReference type="Gene3D" id="3.60.110.10">
    <property type="entry name" value="Carbon-nitrogen hydrolase"/>
    <property type="match status" value="1"/>
</dbReference>
<accession>A0A1F8FAH0</accession>
<comment type="caution">
    <text evidence="3">The sequence shown here is derived from an EMBL/GenBank/DDBJ whole genome shotgun (WGS) entry which is preliminary data.</text>
</comment>
<dbReference type="AlphaFoldDB" id="A0A1F8FAH0"/>
<reference evidence="3 4" key="1">
    <citation type="journal article" date="2016" name="Nat. Commun.">
        <title>Thousands of microbial genomes shed light on interconnected biogeochemical processes in an aquifer system.</title>
        <authorList>
            <person name="Anantharaman K."/>
            <person name="Brown C.T."/>
            <person name="Hug L.A."/>
            <person name="Sharon I."/>
            <person name="Castelle C.J."/>
            <person name="Probst A.J."/>
            <person name="Thomas B.C."/>
            <person name="Singh A."/>
            <person name="Wilkins M.J."/>
            <person name="Karaoz U."/>
            <person name="Brodie E.L."/>
            <person name="Williams K.H."/>
            <person name="Hubbard S.S."/>
            <person name="Banfield J.F."/>
        </authorList>
    </citation>
    <scope>NUCLEOTIDE SEQUENCE [LARGE SCALE GENOMIC DNA]</scope>
</reference>
<gene>
    <name evidence="3" type="ORF">A3J46_02355</name>
</gene>
<dbReference type="EMBL" id="MGJP01000032">
    <property type="protein sequence ID" value="OGN09578.1"/>
    <property type="molecule type" value="Genomic_DNA"/>
</dbReference>
<dbReference type="Proteomes" id="UP000177167">
    <property type="component" value="Unassembled WGS sequence"/>
</dbReference>
<sequence length="237" mass="26845">MSKIKLGLVIAKPEDIISELEKYVASDEADLLVFPEGYLKSEYLDQAKQIAKTHKKWIVTGMDDKRLKNKKLESGIVIDPSGKIVGEHQKTSITQWEIDHGFKRGNSVKALKTSLGVFGFAICYEIHFPEVTRILALQGVDIIFNPIGTGMWHEEQFKQWNAVAKTRASENRAFVVGCSHYNDAIPIAYAYAPTGECLVSARDTNRLISVVLDLDKYKTDKHFKERRPELYSLLTKK</sequence>